<keyword evidence="2" id="KW-0472">Membrane</keyword>
<organism evidence="3 4">
    <name type="scientific">Halocaridina rubra</name>
    <name type="common">Hawaiian red shrimp</name>
    <dbReference type="NCBI Taxonomy" id="373956"/>
    <lineage>
        <taxon>Eukaryota</taxon>
        <taxon>Metazoa</taxon>
        <taxon>Ecdysozoa</taxon>
        <taxon>Arthropoda</taxon>
        <taxon>Crustacea</taxon>
        <taxon>Multicrustacea</taxon>
        <taxon>Malacostraca</taxon>
        <taxon>Eumalacostraca</taxon>
        <taxon>Eucarida</taxon>
        <taxon>Decapoda</taxon>
        <taxon>Pleocyemata</taxon>
        <taxon>Caridea</taxon>
        <taxon>Atyoidea</taxon>
        <taxon>Atyidae</taxon>
        <taxon>Halocaridina</taxon>
    </lineage>
</organism>
<keyword evidence="2" id="KW-1133">Transmembrane helix</keyword>
<feature type="compositionally biased region" description="Polar residues" evidence="1">
    <location>
        <begin position="7"/>
        <end position="16"/>
    </location>
</feature>
<feature type="compositionally biased region" description="Basic and acidic residues" evidence="1">
    <location>
        <begin position="41"/>
        <end position="58"/>
    </location>
</feature>
<keyword evidence="4" id="KW-1185">Reference proteome</keyword>
<reference evidence="3 4" key="1">
    <citation type="submission" date="2023-11" db="EMBL/GenBank/DDBJ databases">
        <title>Halocaridina rubra genome assembly.</title>
        <authorList>
            <person name="Smith C."/>
        </authorList>
    </citation>
    <scope>NUCLEOTIDE SEQUENCE [LARGE SCALE GENOMIC DNA]</scope>
    <source>
        <strain evidence="3">EP-1</strain>
        <tissue evidence="3">Whole</tissue>
    </source>
</reference>
<evidence type="ECO:0000256" key="1">
    <source>
        <dbReference type="SAM" id="MobiDB-lite"/>
    </source>
</evidence>
<keyword evidence="2" id="KW-0812">Transmembrane</keyword>
<comment type="caution">
    <text evidence="3">The sequence shown here is derived from an EMBL/GenBank/DDBJ whole genome shotgun (WGS) entry which is preliminary data.</text>
</comment>
<accession>A0AAN9A3D1</accession>
<proteinExistence type="predicted"/>
<feature type="transmembrane region" description="Helical" evidence="2">
    <location>
        <begin position="64"/>
        <end position="85"/>
    </location>
</feature>
<dbReference type="Proteomes" id="UP001381693">
    <property type="component" value="Unassembled WGS sequence"/>
</dbReference>
<name>A0AAN9A3D1_HALRR</name>
<sequence>MVAHTELSAQVPSQNIIPGEDISKCSPEEREPNNTSFSLPENEKSLVSEDNKSKNYSSHKEEECSLIVAFFTFVSYGVLLLIGYIKEFFSPPSTKEKNREELA</sequence>
<feature type="compositionally biased region" description="Basic and acidic residues" evidence="1">
    <location>
        <begin position="21"/>
        <end position="32"/>
    </location>
</feature>
<feature type="region of interest" description="Disordered" evidence="1">
    <location>
        <begin position="1"/>
        <end position="58"/>
    </location>
</feature>
<evidence type="ECO:0000313" key="3">
    <source>
        <dbReference type="EMBL" id="KAK7068047.1"/>
    </source>
</evidence>
<evidence type="ECO:0000256" key="2">
    <source>
        <dbReference type="SAM" id="Phobius"/>
    </source>
</evidence>
<evidence type="ECO:0000313" key="4">
    <source>
        <dbReference type="Proteomes" id="UP001381693"/>
    </source>
</evidence>
<dbReference type="AlphaFoldDB" id="A0AAN9A3D1"/>
<dbReference type="EMBL" id="JAXCGZ010017479">
    <property type="protein sequence ID" value="KAK7068047.1"/>
    <property type="molecule type" value="Genomic_DNA"/>
</dbReference>
<protein>
    <submittedName>
        <fullName evidence="3">Uncharacterized protein</fullName>
    </submittedName>
</protein>
<gene>
    <name evidence="3" type="ORF">SK128_008176</name>
</gene>